<keyword evidence="1" id="KW-0472">Membrane</keyword>
<dbReference type="SUPFAM" id="SSF54523">
    <property type="entry name" value="Pili subunits"/>
    <property type="match status" value="1"/>
</dbReference>
<evidence type="ECO:0000313" key="2">
    <source>
        <dbReference type="EMBL" id="VAX36165.1"/>
    </source>
</evidence>
<dbReference type="AlphaFoldDB" id="A0A3B1DVT5"/>
<dbReference type="Gene3D" id="3.30.700.10">
    <property type="entry name" value="Glycoprotein, Type 4 Pilin"/>
    <property type="match status" value="1"/>
</dbReference>
<organism evidence="2">
    <name type="scientific">hydrothermal vent metagenome</name>
    <dbReference type="NCBI Taxonomy" id="652676"/>
    <lineage>
        <taxon>unclassified sequences</taxon>
        <taxon>metagenomes</taxon>
        <taxon>ecological metagenomes</taxon>
    </lineage>
</organism>
<dbReference type="PANTHER" id="PTHR30093:SF2">
    <property type="entry name" value="TYPE II SECRETION SYSTEM PROTEIN H"/>
    <property type="match status" value="1"/>
</dbReference>
<evidence type="ECO:0000256" key="1">
    <source>
        <dbReference type="SAM" id="Phobius"/>
    </source>
</evidence>
<reference evidence="2" key="1">
    <citation type="submission" date="2018-06" db="EMBL/GenBank/DDBJ databases">
        <authorList>
            <person name="Zhirakovskaya E."/>
        </authorList>
    </citation>
    <scope>NUCLEOTIDE SEQUENCE</scope>
</reference>
<dbReference type="Pfam" id="PF07963">
    <property type="entry name" value="N_methyl"/>
    <property type="match status" value="1"/>
</dbReference>
<dbReference type="EMBL" id="UOGK01000037">
    <property type="protein sequence ID" value="VAX36165.1"/>
    <property type="molecule type" value="Genomic_DNA"/>
</dbReference>
<gene>
    <name evidence="2" type="ORF">MNBD_PLANCTO03-2446</name>
</gene>
<dbReference type="InterPro" id="IPR045584">
    <property type="entry name" value="Pilin-like"/>
</dbReference>
<keyword evidence="1" id="KW-1133">Transmembrane helix</keyword>
<evidence type="ECO:0008006" key="3">
    <source>
        <dbReference type="Google" id="ProtNLM"/>
    </source>
</evidence>
<sequence>MHHMTHSPIQSRRAFTLIELLVVIAIIALLIGILLPALGSARKQAKATIAGSRLQQLGLGIQMYLGDYDNMLPQYMVPGFDGELTVIGALFGGKKGELPFLGINEVGAERRPLNSYVISHDVPPDAAETNVELEPFESPMDKGAENIPFPGYERTDSFYGLLGASYTLNDHAPDTNQFGDDYPTLVPKGGGRMPPVLDTTKTWVLAEHPIYNYDDGGNRESFWYDDRAVEASLGFLDGHVTTRAAVPEGQVHTTDDYTYLPQPNWLDRFE</sequence>
<name>A0A3B1DVT5_9ZZZZ</name>
<feature type="transmembrane region" description="Helical" evidence="1">
    <location>
        <begin position="20"/>
        <end position="39"/>
    </location>
</feature>
<dbReference type="PANTHER" id="PTHR30093">
    <property type="entry name" value="GENERAL SECRETION PATHWAY PROTEIN G"/>
    <property type="match status" value="1"/>
</dbReference>
<dbReference type="InterPro" id="IPR012902">
    <property type="entry name" value="N_methyl_site"/>
</dbReference>
<protein>
    <recommendedName>
        <fullName evidence="3">Prepilin-type N-terminal cleavage/methylation domain-containing protein</fullName>
    </recommendedName>
</protein>
<proteinExistence type="predicted"/>
<accession>A0A3B1DVT5</accession>
<keyword evidence="1" id="KW-0812">Transmembrane</keyword>
<dbReference type="NCBIfam" id="TIGR02532">
    <property type="entry name" value="IV_pilin_GFxxxE"/>
    <property type="match status" value="1"/>
</dbReference>